<evidence type="ECO:0000313" key="2">
    <source>
        <dbReference type="Proteomes" id="UP000701801"/>
    </source>
</evidence>
<evidence type="ECO:0000313" key="1">
    <source>
        <dbReference type="EMBL" id="CAG8979960.1"/>
    </source>
</evidence>
<dbReference type="Gene3D" id="3.20.20.100">
    <property type="entry name" value="NADP-dependent oxidoreductase domain"/>
    <property type="match status" value="1"/>
</dbReference>
<organism evidence="1 2">
    <name type="scientific">Hymenoscyphus albidus</name>
    <dbReference type="NCBI Taxonomy" id="595503"/>
    <lineage>
        <taxon>Eukaryota</taxon>
        <taxon>Fungi</taxon>
        <taxon>Dikarya</taxon>
        <taxon>Ascomycota</taxon>
        <taxon>Pezizomycotina</taxon>
        <taxon>Leotiomycetes</taxon>
        <taxon>Helotiales</taxon>
        <taxon>Helotiaceae</taxon>
        <taxon>Hymenoscyphus</taxon>
    </lineage>
</organism>
<gene>
    <name evidence="1" type="ORF">HYALB_00013091</name>
</gene>
<dbReference type="Proteomes" id="UP000701801">
    <property type="component" value="Unassembled WGS sequence"/>
</dbReference>
<dbReference type="EMBL" id="CAJVRM010000349">
    <property type="protein sequence ID" value="CAG8979960.1"/>
    <property type="molecule type" value="Genomic_DNA"/>
</dbReference>
<accession>A0A9N9LVN7</accession>
<dbReference type="SUPFAM" id="SSF51430">
    <property type="entry name" value="NAD(P)-linked oxidoreductase"/>
    <property type="match status" value="1"/>
</dbReference>
<evidence type="ECO:0008006" key="3">
    <source>
        <dbReference type="Google" id="ProtNLM"/>
    </source>
</evidence>
<keyword evidence="2" id="KW-1185">Reference proteome</keyword>
<sequence length="82" mass="8990">MTTNTPPKPERTAIRGILEIPRLITGLWQLAGGHDKDVDISVATRGMGPLIEAGLGFFDMADYYGDAELVIGKHHENSTKKR</sequence>
<reference evidence="1" key="1">
    <citation type="submission" date="2021-07" db="EMBL/GenBank/DDBJ databases">
        <authorList>
            <person name="Durling M."/>
        </authorList>
    </citation>
    <scope>NUCLEOTIDE SEQUENCE</scope>
</reference>
<dbReference type="AlphaFoldDB" id="A0A9N9LVN7"/>
<dbReference type="InterPro" id="IPR036812">
    <property type="entry name" value="NAD(P)_OxRdtase_dom_sf"/>
</dbReference>
<proteinExistence type="predicted"/>
<protein>
    <recommendedName>
        <fullName evidence="3">NADP-dependent oxidoreductase domain-containing protein</fullName>
    </recommendedName>
</protein>
<dbReference type="OrthoDB" id="686384at2759"/>
<comment type="caution">
    <text evidence="1">The sequence shown here is derived from an EMBL/GenBank/DDBJ whole genome shotgun (WGS) entry which is preliminary data.</text>
</comment>
<name>A0A9N9LVN7_9HELO</name>